<evidence type="ECO:0000313" key="2">
    <source>
        <dbReference type="Proteomes" id="UP000821845"/>
    </source>
</evidence>
<name>A0ACB7TJV7_HYAAI</name>
<comment type="caution">
    <text evidence="1">The sequence shown here is derived from an EMBL/GenBank/DDBJ whole genome shotgun (WGS) entry which is preliminary data.</text>
</comment>
<gene>
    <name evidence="1" type="ORF">HPB50_017771</name>
</gene>
<organism evidence="1 2">
    <name type="scientific">Hyalomma asiaticum</name>
    <name type="common">Tick</name>
    <dbReference type="NCBI Taxonomy" id="266040"/>
    <lineage>
        <taxon>Eukaryota</taxon>
        <taxon>Metazoa</taxon>
        <taxon>Ecdysozoa</taxon>
        <taxon>Arthropoda</taxon>
        <taxon>Chelicerata</taxon>
        <taxon>Arachnida</taxon>
        <taxon>Acari</taxon>
        <taxon>Parasitiformes</taxon>
        <taxon>Ixodida</taxon>
        <taxon>Ixodoidea</taxon>
        <taxon>Ixodidae</taxon>
        <taxon>Hyalomminae</taxon>
        <taxon>Hyalomma</taxon>
    </lineage>
</organism>
<protein>
    <submittedName>
        <fullName evidence="1">Uncharacterized protein</fullName>
    </submittedName>
</protein>
<reference evidence="1" key="1">
    <citation type="submission" date="2020-05" db="EMBL/GenBank/DDBJ databases">
        <title>Large-scale comparative analyses of tick genomes elucidate their genetic diversity and vector capacities.</title>
        <authorList>
            <person name="Jia N."/>
            <person name="Wang J."/>
            <person name="Shi W."/>
            <person name="Du L."/>
            <person name="Sun Y."/>
            <person name="Zhan W."/>
            <person name="Jiang J."/>
            <person name="Wang Q."/>
            <person name="Zhang B."/>
            <person name="Ji P."/>
            <person name="Sakyi L.B."/>
            <person name="Cui X."/>
            <person name="Yuan T."/>
            <person name="Jiang B."/>
            <person name="Yang W."/>
            <person name="Lam T.T.-Y."/>
            <person name="Chang Q."/>
            <person name="Ding S."/>
            <person name="Wang X."/>
            <person name="Zhu J."/>
            <person name="Ruan X."/>
            <person name="Zhao L."/>
            <person name="Wei J."/>
            <person name="Que T."/>
            <person name="Du C."/>
            <person name="Cheng J."/>
            <person name="Dai P."/>
            <person name="Han X."/>
            <person name="Huang E."/>
            <person name="Gao Y."/>
            <person name="Liu J."/>
            <person name="Shao H."/>
            <person name="Ye R."/>
            <person name="Li L."/>
            <person name="Wei W."/>
            <person name="Wang X."/>
            <person name="Wang C."/>
            <person name="Yang T."/>
            <person name="Huo Q."/>
            <person name="Li W."/>
            <person name="Guo W."/>
            <person name="Chen H."/>
            <person name="Zhou L."/>
            <person name="Ni X."/>
            <person name="Tian J."/>
            <person name="Zhou Y."/>
            <person name="Sheng Y."/>
            <person name="Liu T."/>
            <person name="Pan Y."/>
            <person name="Xia L."/>
            <person name="Li J."/>
            <person name="Zhao F."/>
            <person name="Cao W."/>
        </authorList>
    </citation>
    <scope>NUCLEOTIDE SEQUENCE</scope>
    <source>
        <strain evidence="1">Hyas-2018</strain>
    </source>
</reference>
<proteinExistence type="predicted"/>
<accession>A0ACB7TJV7</accession>
<sequence length="138" mass="14901">MPHANQTAYQQSSGYPSSRSYGTAHMGASGYPMNGGANYTAGWTNSAAAAADKQSKSPWAAYQQTTGPWASRCLSPQNADPGRQNYYYSNRYISRGGYPSGYGVSTVSTPAGYQTQTYGQGYSQPGVYQVQYRYPPGR</sequence>
<evidence type="ECO:0000313" key="1">
    <source>
        <dbReference type="EMBL" id="KAH6947243.1"/>
    </source>
</evidence>
<dbReference type="Proteomes" id="UP000821845">
    <property type="component" value="Chromosome 1"/>
</dbReference>
<dbReference type="EMBL" id="CM023481">
    <property type="protein sequence ID" value="KAH6947243.1"/>
    <property type="molecule type" value="Genomic_DNA"/>
</dbReference>
<keyword evidence="2" id="KW-1185">Reference proteome</keyword>